<proteinExistence type="predicted"/>
<dbReference type="STRING" id="265726.KY46_05900"/>
<evidence type="ECO:0000256" key="2">
    <source>
        <dbReference type="ARBA" id="ARBA00022603"/>
    </source>
</evidence>
<dbReference type="PATRIC" id="fig|265726.11.peg.3079"/>
<dbReference type="OrthoDB" id="9811249at2"/>
<dbReference type="Pfam" id="PF01035">
    <property type="entry name" value="DNA_binding_1"/>
    <property type="match status" value="1"/>
</dbReference>
<reference evidence="9 10" key="1">
    <citation type="submission" date="2014-12" db="EMBL/GenBank/DDBJ databases">
        <title>Mercury Reductase activity and rhizosphere competence traits in the genome of root associated Photobacterium halotolerans MELD1.</title>
        <authorList>
            <person name="Mathew D.C."/>
            <person name="Huang C.-C."/>
        </authorList>
    </citation>
    <scope>NUCLEOTIDE SEQUENCE [LARGE SCALE GENOMIC DNA]</scope>
    <source>
        <strain evidence="9 10">MELD1</strain>
    </source>
</reference>
<dbReference type="EMBL" id="JWYV01000003">
    <property type="protein sequence ID" value="KKD00641.1"/>
    <property type="molecule type" value="Genomic_DNA"/>
</dbReference>
<dbReference type="Gene3D" id="3.30.160.70">
    <property type="entry name" value="Methylated DNA-protein cysteine methyltransferase domain"/>
    <property type="match status" value="1"/>
</dbReference>
<dbReference type="GO" id="GO:0006281">
    <property type="term" value="P:DNA repair"/>
    <property type="evidence" value="ECO:0007669"/>
    <property type="project" value="UniProtKB-KW"/>
</dbReference>
<dbReference type="PANTHER" id="PTHR10815">
    <property type="entry name" value="METHYLATED-DNA--PROTEIN-CYSTEINE METHYLTRANSFERASE"/>
    <property type="match status" value="1"/>
</dbReference>
<evidence type="ECO:0000259" key="8">
    <source>
        <dbReference type="Pfam" id="PF02870"/>
    </source>
</evidence>
<evidence type="ECO:0000256" key="1">
    <source>
        <dbReference type="ARBA" id="ARBA00001286"/>
    </source>
</evidence>
<comment type="catalytic activity">
    <reaction evidence="6">
        <text>a 6-O-methyl-2'-deoxyguanosine in DNA + L-cysteinyl-[protein] = S-methyl-L-cysteinyl-[protein] + a 2'-deoxyguanosine in DNA</text>
        <dbReference type="Rhea" id="RHEA:24000"/>
        <dbReference type="Rhea" id="RHEA-COMP:10131"/>
        <dbReference type="Rhea" id="RHEA-COMP:10132"/>
        <dbReference type="Rhea" id="RHEA-COMP:11367"/>
        <dbReference type="Rhea" id="RHEA-COMP:11368"/>
        <dbReference type="ChEBI" id="CHEBI:29950"/>
        <dbReference type="ChEBI" id="CHEBI:82612"/>
        <dbReference type="ChEBI" id="CHEBI:85445"/>
        <dbReference type="ChEBI" id="CHEBI:85448"/>
        <dbReference type="EC" id="2.1.1.63"/>
    </reaction>
</comment>
<dbReference type="InterPro" id="IPR001497">
    <property type="entry name" value="MethylDNA_cys_MeTrfase_AS"/>
</dbReference>
<evidence type="ECO:0000313" key="10">
    <source>
        <dbReference type="Proteomes" id="UP000033633"/>
    </source>
</evidence>
<accession>A0A0F5VEQ1</accession>
<keyword evidence="10" id="KW-1185">Reference proteome</keyword>
<sequence>MYYDLINTELGLIYLQADNQGLKLLTIASGGYQPPPCWIHDPKKLQAYTLQLQQYLEGQRQQFSLPLAPDGTAFQHQVWQAIQAIPYGETRTCQELAAQLGNKHAHQAVALAKNVNPIPILIPCHRVLCQNPRISCRFGLDLINLLRALEQGHIQPQLQPLSGHPV</sequence>
<evidence type="ECO:0000256" key="3">
    <source>
        <dbReference type="ARBA" id="ARBA00022679"/>
    </source>
</evidence>
<dbReference type="Gene3D" id="1.10.10.10">
    <property type="entry name" value="Winged helix-like DNA-binding domain superfamily/Winged helix DNA-binding domain"/>
    <property type="match status" value="1"/>
</dbReference>
<keyword evidence="4" id="KW-0227">DNA damage</keyword>
<dbReference type="InterPro" id="IPR036217">
    <property type="entry name" value="MethylDNA_cys_MeTrfase_DNAb"/>
</dbReference>
<name>A0A0F5VEQ1_9GAMM</name>
<keyword evidence="5" id="KW-0234">DNA repair</keyword>
<dbReference type="GO" id="GO:0003908">
    <property type="term" value="F:methylated-DNA-[protein]-cysteine S-methyltransferase activity"/>
    <property type="evidence" value="ECO:0007669"/>
    <property type="project" value="UniProtKB-EC"/>
</dbReference>
<dbReference type="Proteomes" id="UP000033633">
    <property type="component" value="Unassembled WGS sequence"/>
</dbReference>
<gene>
    <name evidence="9" type="ORF">KY46_05900</name>
</gene>
<feature type="domain" description="Methylated-DNA-[protein]-cysteine S-methyltransferase DNA binding" evidence="7">
    <location>
        <begin position="73"/>
        <end position="137"/>
    </location>
</feature>
<keyword evidence="3" id="KW-0808">Transferase</keyword>
<organism evidence="9 10">
    <name type="scientific">Photobacterium halotolerans</name>
    <dbReference type="NCBI Taxonomy" id="265726"/>
    <lineage>
        <taxon>Bacteria</taxon>
        <taxon>Pseudomonadati</taxon>
        <taxon>Pseudomonadota</taxon>
        <taxon>Gammaproteobacteria</taxon>
        <taxon>Vibrionales</taxon>
        <taxon>Vibrionaceae</taxon>
        <taxon>Photobacterium</taxon>
    </lineage>
</organism>
<dbReference type="PROSITE" id="PS00374">
    <property type="entry name" value="MGMT"/>
    <property type="match status" value="1"/>
</dbReference>
<feature type="domain" description="Methylguanine DNA methyltransferase ribonuclease-like" evidence="8">
    <location>
        <begin position="1"/>
        <end position="69"/>
    </location>
</feature>
<evidence type="ECO:0000256" key="5">
    <source>
        <dbReference type="ARBA" id="ARBA00023204"/>
    </source>
</evidence>
<dbReference type="InterPro" id="IPR014048">
    <property type="entry name" value="MethylDNA_cys_MeTrfase_DNA-bd"/>
</dbReference>
<dbReference type="SUPFAM" id="SSF46767">
    <property type="entry name" value="Methylated DNA-protein cysteine methyltransferase, C-terminal domain"/>
    <property type="match status" value="1"/>
</dbReference>
<dbReference type="AlphaFoldDB" id="A0A0F5VEQ1"/>
<dbReference type="SUPFAM" id="SSF53155">
    <property type="entry name" value="Methylated DNA-protein cysteine methyltransferase domain"/>
    <property type="match status" value="1"/>
</dbReference>
<dbReference type="InterPro" id="IPR008332">
    <property type="entry name" value="MethylG_MeTrfase_N"/>
</dbReference>
<evidence type="ECO:0000259" key="7">
    <source>
        <dbReference type="Pfam" id="PF01035"/>
    </source>
</evidence>
<dbReference type="InterPro" id="IPR036631">
    <property type="entry name" value="MGMT_N_sf"/>
</dbReference>
<evidence type="ECO:0000313" key="9">
    <source>
        <dbReference type="EMBL" id="KKD00641.1"/>
    </source>
</evidence>
<dbReference type="GO" id="GO:0032259">
    <property type="term" value="P:methylation"/>
    <property type="evidence" value="ECO:0007669"/>
    <property type="project" value="UniProtKB-KW"/>
</dbReference>
<dbReference type="InterPro" id="IPR036388">
    <property type="entry name" value="WH-like_DNA-bd_sf"/>
</dbReference>
<dbReference type="Pfam" id="PF02870">
    <property type="entry name" value="Methyltransf_1N"/>
    <property type="match status" value="1"/>
</dbReference>
<evidence type="ECO:0000256" key="6">
    <source>
        <dbReference type="ARBA" id="ARBA00049348"/>
    </source>
</evidence>
<dbReference type="CDD" id="cd06445">
    <property type="entry name" value="ATase"/>
    <property type="match status" value="1"/>
</dbReference>
<dbReference type="PANTHER" id="PTHR10815:SF5">
    <property type="entry name" value="METHYLATED-DNA--PROTEIN-CYSTEINE METHYLTRANSFERASE"/>
    <property type="match status" value="1"/>
</dbReference>
<protein>
    <submittedName>
        <fullName evidence="9">Uncharacterized protein</fullName>
    </submittedName>
</protein>
<dbReference type="NCBIfam" id="TIGR00589">
    <property type="entry name" value="ogt"/>
    <property type="match status" value="1"/>
</dbReference>
<evidence type="ECO:0000256" key="4">
    <source>
        <dbReference type="ARBA" id="ARBA00022763"/>
    </source>
</evidence>
<comment type="caution">
    <text evidence="9">The sequence shown here is derived from an EMBL/GenBank/DDBJ whole genome shotgun (WGS) entry which is preliminary data.</text>
</comment>
<comment type="catalytic activity">
    <reaction evidence="1">
        <text>a 4-O-methyl-thymidine in DNA + L-cysteinyl-[protein] = a thymidine in DNA + S-methyl-L-cysteinyl-[protein]</text>
        <dbReference type="Rhea" id="RHEA:53428"/>
        <dbReference type="Rhea" id="RHEA-COMP:10131"/>
        <dbReference type="Rhea" id="RHEA-COMP:10132"/>
        <dbReference type="Rhea" id="RHEA-COMP:13555"/>
        <dbReference type="Rhea" id="RHEA-COMP:13556"/>
        <dbReference type="ChEBI" id="CHEBI:29950"/>
        <dbReference type="ChEBI" id="CHEBI:82612"/>
        <dbReference type="ChEBI" id="CHEBI:137386"/>
        <dbReference type="ChEBI" id="CHEBI:137387"/>
        <dbReference type="EC" id="2.1.1.63"/>
    </reaction>
</comment>
<keyword evidence="2" id="KW-0489">Methyltransferase</keyword>